<name>Q2NC88_ERYLH</name>
<dbReference type="AlphaFoldDB" id="Q2NC88"/>
<evidence type="ECO:0008006" key="3">
    <source>
        <dbReference type="Google" id="ProtNLM"/>
    </source>
</evidence>
<reference evidence="2" key="1">
    <citation type="journal article" date="2009" name="J. Bacteriol.">
        <title>Complete genome sequence of Erythrobacter litoralis HTCC2594.</title>
        <authorList>
            <person name="Oh H.M."/>
            <person name="Giovannoni S.J."/>
            <person name="Ferriera S."/>
            <person name="Johnson J."/>
            <person name="Cho J.C."/>
        </authorList>
    </citation>
    <scope>NUCLEOTIDE SEQUENCE [LARGE SCALE GENOMIC DNA]</scope>
    <source>
        <strain evidence="2">HTCC2594</strain>
    </source>
</reference>
<evidence type="ECO:0000313" key="1">
    <source>
        <dbReference type="EMBL" id="ABC62703.1"/>
    </source>
</evidence>
<accession>Q2NC88</accession>
<dbReference type="OrthoDB" id="7502743at2"/>
<dbReference type="eggNOG" id="COG5662">
    <property type="taxonomic scope" value="Bacteria"/>
</dbReference>
<gene>
    <name evidence="1" type="ordered locus">ELI_03055</name>
</gene>
<dbReference type="STRING" id="314225.ELI_03055"/>
<dbReference type="Proteomes" id="UP000008808">
    <property type="component" value="Chromosome"/>
</dbReference>
<keyword evidence="2" id="KW-1185">Reference proteome</keyword>
<proteinExistence type="predicted"/>
<protein>
    <recommendedName>
        <fullName evidence="3">Zinc-finger domain-containing protein</fullName>
    </recommendedName>
</protein>
<organism evidence="1 2">
    <name type="scientific">Erythrobacter litoralis (strain HTCC2594)</name>
    <dbReference type="NCBI Taxonomy" id="314225"/>
    <lineage>
        <taxon>Bacteria</taxon>
        <taxon>Pseudomonadati</taxon>
        <taxon>Pseudomonadota</taxon>
        <taxon>Alphaproteobacteria</taxon>
        <taxon>Sphingomonadales</taxon>
        <taxon>Erythrobacteraceae</taxon>
        <taxon>Erythrobacter/Porphyrobacter group</taxon>
        <taxon>Erythrobacter</taxon>
    </lineage>
</organism>
<dbReference type="RefSeq" id="WP_011413579.1">
    <property type="nucleotide sequence ID" value="NC_007722.1"/>
</dbReference>
<dbReference type="KEGG" id="eli:ELI_03055"/>
<dbReference type="EMBL" id="CP000157">
    <property type="protein sequence ID" value="ABC62703.1"/>
    <property type="molecule type" value="Genomic_DNA"/>
</dbReference>
<sequence>MSVTDQQIAAYADGELTGDAKAQVEAAVAADPTLAAKVESHRALKNKLGAHFAPILDQTVPSQMTDLLAGAKDTAGDGISDSSSAEVVSFAAERQKRGLAPMMRTWGPIATGAIAASLVLAVFQPWQSGPALEGYADTQLAEALDTQLVATQERDAATRVLLSFEAGDGSLCRAYRSGETGGIACRDDTGWKIERELGLGDAQSTEFRQAGSEADLLSAAQEMSFGGALDAEAEEAARERGWR</sequence>
<dbReference type="HOGENOM" id="CLU_092800_0_0_5"/>
<evidence type="ECO:0000313" key="2">
    <source>
        <dbReference type="Proteomes" id="UP000008808"/>
    </source>
</evidence>